<feature type="compositionally biased region" description="Pro residues" evidence="1">
    <location>
        <begin position="82"/>
        <end position="92"/>
    </location>
</feature>
<dbReference type="Proteomes" id="UP001150569">
    <property type="component" value="Unassembled WGS sequence"/>
</dbReference>
<name>A0A9W8ADK6_9FUNG</name>
<keyword evidence="3" id="KW-1185">Reference proteome</keyword>
<proteinExistence type="predicted"/>
<dbReference type="EMBL" id="JANBPT010000218">
    <property type="protein sequence ID" value="KAJ1925557.1"/>
    <property type="molecule type" value="Genomic_DNA"/>
</dbReference>
<comment type="caution">
    <text evidence="2">The sequence shown here is derived from an EMBL/GenBank/DDBJ whole genome shotgun (WGS) entry which is preliminary data.</text>
</comment>
<sequence length="92" mass="10969">MFRYMGENLLGKRLWTWAKAFKVPIPSWFPLQRLSDEDHLKMLQRRVEDIDDEVAVIDEELVYLQKFYERECEVQQTKDTPPTSPSPPESKP</sequence>
<organism evidence="2 3">
    <name type="scientific">Tieghemiomyces parasiticus</name>
    <dbReference type="NCBI Taxonomy" id="78921"/>
    <lineage>
        <taxon>Eukaryota</taxon>
        <taxon>Fungi</taxon>
        <taxon>Fungi incertae sedis</taxon>
        <taxon>Zoopagomycota</taxon>
        <taxon>Kickxellomycotina</taxon>
        <taxon>Dimargaritomycetes</taxon>
        <taxon>Dimargaritales</taxon>
        <taxon>Dimargaritaceae</taxon>
        <taxon>Tieghemiomyces</taxon>
    </lineage>
</organism>
<evidence type="ECO:0000313" key="3">
    <source>
        <dbReference type="Proteomes" id="UP001150569"/>
    </source>
</evidence>
<feature type="region of interest" description="Disordered" evidence="1">
    <location>
        <begin position="73"/>
        <end position="92"/>
    </location>
</feature>
<evidence type="ECO:0000256" key="1">
    <source>
        <dbReference type="SAM" id="MobiDB-lite"/>
    </source>
</evidence>
<gene>
    <name evidence="2" type="ORF">IWQ60_004495</name>
</gene>
<evidence type="ECO:0000313" key="2">
    <source>
        <dbReference type="EMBL" id="KAJ1925557.1"/>
    </source>
</evidence>
<protein>
    <submittedName>
        <fullName evidence="2">Uncharacterized protein</fullName>
    </submittedName>
</protein>
<dbReference type="AlphaFoldDB" id="A0A9W8ADK6"/>
<reference evidence="2" key="1">
    <citation type="submission" date="2022-07" db="EMBL/GenBank/DDBJ databases">
        <title>Phylogenomic reconstructions and comparative analyses of Kickxellomycotina fungi.</title>
        <authorList>
            <person name="Reynolds N.K."/>
            <person name="Stajich J.E."/>
            <person name="Barry K."/>
            <person name="Grigoriev I.V."/>
            <person name="Crous P."/>
            <person name="Smith M.E."/>
        </authorList>
    </citation>
    <scope>NUCLEOTIDE SEQUENCE</scope>
    <source>
        <strain evidence="2">RSA 861</strain>
    </source>
</reference>
<accession>A0A9W8ADK6</accession>